<gene>
    <name evidence="8" type="primary">GLX3</name>
    <name evidence="7" type="ORF">FOB60_004471</name>
    <name evidence="8" type="ORF">FOB60_004485</name>
</gene>
<dbReference type="Gene3D" id="3.40.50.880">
    <property type="match status" value="1"/>
</dbReference>
<keyword evidence="3" id="KW-0456">Lyase</keyword>
<organism evidence="8 9">
    <name type="scientific">Candida parapsilosis</name>
    <name type="common">Yeast</name>
    <dbReference type="NCBI Taxonomy" id="5480"/>
    <lineage>
        <taxon>Eukaryota</taxon>
        <taxon>Fungi</taxon>
        <taxon>Dikarya</taxon>
        <taxon>Ascomycota</taxon>
        <taxon>Saccharomycotina</taxon>
        <taxon>Pichiomycetes</taxon>
        <taxon>Debaryomycetaceae</taxon>
        <taxon>Candida/Lodderomyces clade</taxon>
        <taxon>Candida</taxon>
    </lineage>
</organism>
<comment type="catalytic activity">
    <reaction evidence="5">
        <text>methylglyoxal + H2O = (R)-lactate + H(+)</text>
        <dbReference type="Rhea" id="RHEA:27754"/>
        <dbReference type="ChEBI" id="CHEBI:15377"/>
        <dbReference type="ChEBI" id="CHEBI:15378"/>
        <dbReference type="ChEBI" id="CHEBI:16004"/>
        <dbReference type="ChEBI" id="CHEBI:17158"/>
        <dbReference type="EC" id="4.2.1.130"/>
    </reaction>
</comment>
<evidence type="ECO:0000313" key="9">
    <source>
        <dbReference type="Proteomes" id="UP000590412"/>
    </source>
</evidence>
<dbReference type="FunFam" id="3.40.50.880:FF:000051">
    <property type="entry name" value="Glutathione-independent glyoxalase HSP31"/>
    <property type="match status" value="1"/>
</dbReference>
<evidence type="ECO:0000256" key="1">
    <source>
        <dbReference type="ARBA" id="ARBA00013134"/>
    </source>
</evidence>
<dbReference type="InterPro" id="IPR002818">
    <property type="entry name" value="DJ-1/PfpI"/>
</dbReference>
<dbReference type="EC" id="4.2.1.130" evidence="1"/>
<comment type="caution">
    <text evidence="8">The sequence shown here is derived from an EMBL/GenBank/DDBJ whole genome shotgun (WGS) entry which is preliminary data.</text>
</comment>
<proteinExistence type="inferred from homology"/>
<dbReference type="OrthoDB" id="543156at2759"/>
<evidence type="ECO:0000256" key="4">
    <source>
        <dbReference type="ARBA" id="ARBA00038493"/>
    </source>
</evidence>
<evidence type="ECO:0000256" key="5">
    <source>
        <dbReference type="ARBA" id="ARBA00048082"/>
    </source>
</evidence>
<sequence length="238" mass="25927">MVKALLAVSSYHGPFYPNGDHTGVFASEAIEPFLELAQKGFEITIASETGEYEYDPHSLTEEALSGKVKEVYENKDSAFNTALKNIKKASDVVDEKFHLFFASAGHATLYDYPKAKNLQKILINTYLNGGVVAAVCHGPAIFNNLENPETKQPFIKGKKITGFTDKGEEELGLTDVIKKEHLLTIEDIAKKEGATYVAPKGPWDSFSVVDGKIVTGVNPQSAFATVRDAIVALESVNN</sequence>
<dbReference type="InterPro" id="IPR029062">
    <property type="entry name" value="Class_I_gatase-like"/>
</dbReference>
<dbReference type="GO" id="GO:0019172">
    <property type="term" value="F:glyoxalase III activity"/>
    <property type="evidence" value="ECO:0007669"/>
    <property type="project" value="UniProtKB-EC"/>
</dbReference>
<comment type="similarity">
    <text evidence="4">Belongs to the peptidase C56 family. HSP31-like subfamily.</text>
</comment>
<name>A0A8X7NK75_CANPA</name>
<keyword evidence="2" id="KW-0346">Stress response</keyword>
<evidence type="ECO:0000313" key="7">
    <source>
        <dbReference type="EMBL" id="KAF6046935.1"/>
    </source>
</evidence>
<evidence type="ECO:0000313" key="8">
    <source>
        <dbReference type="EMBL" id="KAF6046949.1"/>
    </source>
</evidence>
<reference evidence="8" key="1">
    <citation type="submission" date="2020-03" db="EMBL/GenBank/DDBJ databases">
        <title>FDA dAtabase for Regulatory Grade micrObial Sequences (FDA-ARGOS): Supporting development and validation of Infectious Disease Dx tests.</title>
        <authorList>
            <person name="Campos J."/>
            <person name="Goldberg B."/>
            <person name="Tallon L."/>
            <person name="Sadzewicz L."/>
            <person name="Vavikolanu K."/>
            <person name="Mehta A."/>
            <person name="Aluvathingal J."/>
            <person name="Nadendla S."/>
            <person name="Nandy P."/>
            <person name="Geyer C."/>
            <person name="Yan Y."/>
            <person name="Sichtig H."/>
        </authorList>
    </citation>
    <scope>NUCLEOTIDE SEQUENCE [LARGE SCALE GENOMIC DNA]</scope>
    <source>
        <strain evidence="8">FDAARGOS_652</strain>
    </source>
</reference>
<evidence type="ECO:0000256" key="3">
    <source>
        <dbReference type="ARBA" id="ARBA00023239"/>
    </source>
</evidence>
<dbReference type="PANTHER" id="PTHR48094">
    <property type="entry name" value="PROTEIN/NUCLEIC ACID DEGLYCASE DJ-1-RELATED"/>
    <property type="match status" value="1"/>
</dbReference>
<dbReference type="GO" id="GO:0005737">
    <property type="term" value="C:cytoplasm"/>
    <property type="evidence" value="ECO:0007669"/>
    <property type="project" value="TreeGrafter"/>
</dbReference>
<accession>A0A8X7NK75</accession>
<feature type="domain" description="DJ-1/PfpI" evidence="6">
    <location>
        <begin position="26"/>
        <end position="227"/>
    </location>
</feature>
<dbReference type="EMBL" id="JABWAB010000007">
    <property type="protein sequence ID" value="KAF6046949.1"/>
    <property type="molecule type" value="Genomic_DNA"/>
</dbReference>
<dbReference type="InterPro" id="IPR050325">
    <property type="entry name" value="Prot/Nucl_acid_deglycase"/>
</dbReference>
<evidence type="ECO:0000256" key="2">
    <source>
        <dbReference type="ARBA" id="ARBA00023016"/>
    </source>
</evidence>
<dbReference type="PANTHER" id="PTHR48094:SF11">
    <property type="entry name" value="GLUTATHIONE-INDEPENDENT GLYOXALASE HSP31-RELATED"/>
    <property type="match status" value="1"/>
</dbReference>
<dbReference type="Pfam" id="PF01965">
    <property type="entry name" value="DJ-1_PfpI"/>
    <property type="match status" value="1"/>
</dbReference>
<evidence type="ECO:0000259" key="6">
    <source>
        <dbReference type="Pfam" id="PF01965"/>
    </source>
</evidence>
<protein>
    <recommendedName>
        <fullName evidence="1">D-lactate dehydratase</fullName>
        <ecNumber evidence="1">4.2.1.130</ecNumber>
    </recommendedName>
</protein>
<dbReference type="SUPFAM" id="SSF52317">
    <property type="entry name" value="Class I glutamine amidotransferase-like"/>
    <property type="match status" value="1"/>
</dbReference>
<dbReference type="Proteomes" id="UP000590412">
    <property type="component" value="Unassembled WGS sequence"/>
</dbReference>
<dbReference type="GO" id="GO:0019243">
    <property type="term" value="P:methylglyoxal catabolic process to D-lactate via S-lactoyl-glutathione"/>
    <property type="evidence" value="ECO:0007669"/>
    <property type="project" value="TreeGrafter"/>
</dbReference>
<dbReference type="EMBL" id="JABWAB010000007">
    <property type="protein sequence ID" value="KAF6046935.1"/>
    <property type="molecule type" value="Genomic_DNA"/>
</dbReference>
<dbReference type="AlphaFoldDB" id="A0A8X7NK75"/>